<evidence type="ECO:0000313" key="1">
    <source>
        <dbReference type="EMBL" id="KAG6654843.1"/>
    </source>
</evidence>
<protein>
    <submittedName>
        <fullName evidence="1">Uncharacterized protein</fullName>
    </submittedName>
</protein>
<name>A0A8T1QKL6_CARIL</name>
<keyword evidence="2" id="KW-1185">Reference proteome</keyword>
<accession>A0A8T1QKL6</accession>
<dbReference type="EMBL" id="CM031813">
    <property type="protein sequence ID" value="KAG6654843.1"/>
    <property type="molecule type" value="Genomic_DNA"/>
</dbReference>
<comment type="caution">
    <text evidence="1">The sequence shown here is derived from an EMBL/GenBank/DDBJ whole genome shotgun (WGS) entry which is preliminary data.</text>
</comment>
<gene>
    <name evidence="1" type="ORF">CIPAW_05G173600</name>
</gene>
<dbReference type="Proteomes" id="UP000811609">
    <property type="component" value="Chromosome 5"/>
</dbReference>
<dbReference type="AlphaFoldDB" id="A0A8T1QKL6"/>
<evidence type="ECO:0000313" key="2">
    <source>
        <dbReference type="Proteomes" id="UP000811609"/>
    </source>
</evidence>
<organism evidence="1 2">
    <name type="scientific">Carya illinoinensis</name>
    <name type="common">Pecan</name>
    <dbReference type="NCBI Taxonomy" id="32201"/>
    <lineage>
        <taxon>Eukaryota</taxon>
        <taxon>Viridiplantae</taxon>
        <taxon>Streptophyta</taxon>
        <taxon>Embryophyta</taxon>
        <taxon>Tracheophyta</taxon>
        <taxon>Spermatophyta</taxon>
        <taxon>Magnoliopsida</taxon>
        <taxon>eudicotyledons</taxon>
        <taxon>Gunneridae</taxon>
        <taxon>Pentapetalae</taxon>
        <taxon>rosids</taxon>
        <taxon>fabids</taxon>
        <taxon>Fagales</taxon>
        <taxon>Juglandaceae</taxon>
        <taxon>Carya</taxon>
    </lineage>
</organism>
<proteinExistence type="predicted"/>
<reference evidence="1" key="1">
    <citation type="submission" date="2020-12" db="EMBL/GenBank/DDBJ databases">
        <title>WGS assembly of Carya illinoinensis cv. Pawnee.</title>
        <authorList>
            <person name="Platts A."/>
            <person name="Shu S."/>
            <person name="Wright S."/>
            <person name="Barry K."/>
            <person name="Edger P."/>
            <person name="Pires J.C."/>
            <person name="Schmutz J."/>
        </authorList>
    </citation>
    <scope>NUCLEOTIDE SEQUENCE</scope>
    <source>
        <tissue evidence="1">Leaf</tissue>
    </source>
</reference>
<sequence length="166" mass="18871">MLNPLTFDRLFLSQQSCQNTPILFLISPSRHLIHQLSPQINSTTSTSSMMSFPHRSYLYPKHSLYLPEFVRSLYRHREPSTGPSLIGRNAIMPISPCRPPMAISLSSPRISLPLGSRYIRVATNGAATQSRLQCHHEPQWASTTRATPIHHFSTKQPNKEKLKEKL</sequence>